<dbReference type="NCBIfam" id="TIGR03423">
    <property type="entry name" value="pbp2_mrdA"/>
    <property type="match status" value="1"/>
</dbReference>
<keyword evidence="10" id="KW-0573">Peptidoglycan synthesis</keyword>
<keyword evidence="7 14" id="KW-0812">Transmembrane</keyword>
<dbReference type="InterPro" id="IPR005311">
    <property type="entry name" value="PBP_dimer"/>
</dbReference>
<dbReference type="EMBL" id="CADCSY010000074">
    <property type="protein sequence ID" value="CAA9239689.1"/>
    <property type="molecule type" value="Genomic_DNA"/>
</dbReference>
<feature type="domain" description="Penicillin-binding protein transpeptidase" evidence="15">
    <location>
        <begin position="276"/>
        <end position="621"/>
    </location>
</feature>
<protein>
    <submittedName>
        <fullName evidence="17">Peptidoglycan D,D-transpeptidase MrdA</fullName>
        <ecNumber evidence="17">3.4.16.4</ecNumber>
    </submittedName>
</protein>
<evidence type="ECO:0000256" key="4">
    <source>
        <dbReference type="ARBA" id="ARBA00022475"/>
    </source>
</evidence>
<evidence type="ECO:0000259" key="16">
    <source>
        <dbReference type="Pfam" id="PF03717"/>
    </source>
</evidence>
<keyword evidence="13" id="KW-0961">Cell wall biogenesis/degradation</keyword>
<dbReference type="InterPro" id="IPR036138">
    <property type="entry name" value="PBP_dimer_sf"/>
</dbReference>
<dbReference type="GO" id="GO:0005886">
    <property type="term" value="C:plasma membrane"/>
    <property type="evidence" value="ECO:0007669"/>
    <property type="project" value="UniProtKB-SubCell"/>
</dbReference>
<dbReference type="EC" id="3.4.16.4" evidence="17"/>
<evidence type="ECO:0000256" key="3">
    <source>
        <dbReference type="ARBA" id="ARBA00007171"/>
    </source>
</evidence>
<dbReference type="GO" id="GO:0008360">
    <property type="term" value="P:regulation of cell shape"/>
    <property type="evidence" value="ECO:0007669"/>
    <property type="project" value="UniProtKB-KW"/>
</dbReference>
<evidence type="ECO:0000256" key="9">
    <source>
        <dbReference type="ARBA" id="ARBA00022960"/>
    </source>
</evidence>
<dbReference type="GO" id="GO:0006508">
    <property type="term" value="P:proteolysis"/>
    <property type="evidence" value="ECO:0007669"/>
    <property type="project" value="UniProtKB-KW"/>
</dbReference>
<organism evidence="17">
    <name type="scientific">uncultured Acidimicrobiales bacterium</name>
    <dbReference type="NCBI Taxonomy" id="310071"/>
    <lineage>
        <taxon>Bacteria</taxon>
        <taxon>Bacillati</taxon>
        <taxon>Actinomycetota</taxon>
        <taxon>Acidimicrobiia</taxon>
        <taxon>Acidimicrobiales</taxon>
        <taxon>environmental samples</taxon>
    </lineage>
</organism>
<dbReference type="GO" id="GO:0009252">
    <property type="term" value="P:peptidoglycan biosynthetic process"/>
    <property type="evidence" value="ECO:0007669"/>
    <property type="project" value="UniProtKB-KW"/>
</dbReference>
<keyword evidence="8 17" id="KW-0378">Hydrolase</keyword>
<dbReference type="GO" id="GO:0071972">
    <property type="term" value="F:peptidoglycan L,D-transpeptidase activity"/>
    <property type="evidence" value="ECO:0007669"/>
    <property type="project" value="TreeGrafter"/>
</dbReference>
<proteinExistence type="inferred from homology"/>
<evidence type="ECO:0000256" key="12">
    <source>
        <dbReference type="ARBA" id="ARBA00023136"/>
    </source>
</evidence>
<dbReference type="GO" id="GO:0009002">
    <property type="term" value="F:serine-type D-Ala-D-Ala carboxypeptidase activity"/>
    <property type="evidence" value="ECO:0007669"/>
    <property type="project" value="UniProtKB-EC"/>
</dbReference>
<keyword evidence="6" id="KW-0645">Protease</keyword>
<dbReference type="Pfam" id="PF03717">
    <property type="entry name" value="PBP_dimer"/>
    <property type="match status" value="1"/>
</dbReference>
<comment type="similarity">
    <text evidence="3">Belongs to the transpeptidase family.</text>
</comment>
<dbReference type="GO" id="GO:0008658">
    <property type="term" value="F:penicillin binding"/>
    <property type="evidence" value="ECO:0007669"/>
    <property type="project" value="InterPro"/>
</dbReference>
<dbReference type="Pfam" id="PF00905">
    <property type="entry name" value="Transpeptidase"/>
    <property type="match status" value="1"/>
</dbReference>
<keyword evidence="4" id="KW-1003">Cell membrane</keyword>
<keyword evidence="12 14" id="KW-0472">Membrane</keyword>
<evidence type="ECO:0000256" key="1">
    <source>
        <dbReference type="ARBA" id="ARBA00004167"/>
    </source>
</evidence>
<accession>A0A6J4I1B7</accession>
<evidence type="ECO:0000256" key="13">
    <source>
        <dbReference type="ARBA" id="ARBA00023316"/>
    </source>
</evidence>
<evidence type="ECO:0000256" key="2">
    <source>
        <dbReference type="ARBA" id="ARBA00004236"/>
    </source>
</evidence>
<dbReference type="PANTHER" id="PTHR30627:SF2">
    <property type="entry name" value="PEPTIDOGLYCAN D,D-TRANSPEPTIDASE MRDA"/>
    <property type="match status" value="1"/>
</dbReference>
<dbReference type="Gene3D" id="3.40.710.10">
    <property type="entry name" value="DD-peptidase/beta-lactamase superfamily"/>
    <property type="match status" value="1"/>
</dbReference>
<dbReference type="AlphaFoldDB" id="A0A6J4I1B7"/>
<comment type="subcellular location">
    <subcellularLocation>
        <location evidence="2">Cell membrane</location>
    </subcellularLocation>
    <subcellularLocation>
        <location evidence="1">Membrane</location>
        <topology evidence="1">Single-pass membrane protein</topology>
    </subcellularLocation>
</comment>
<feature type="transmembrane region" description="Helical" evidence="14">
    <location>
        <begin position="12"/>
        <end position="30"/>
    </location>
</feature>
<evidence type="ECO:0000256" key="14">
    <source>
        <dbReference type="SAM" id="Phobius"/>
    </source>
</evidence>
<dbReference type="InterPro" id="IPR017790">
    <property type="entry name" value="Penicillin-binding_protein_2"/>
</dbReference>
<sequence>MTSDGPRLRMGVLAIVVGSLFAALFARMWYLQVLTADELRLAADENAVRTVVQPAPRGRVLDRNGVVLVDNRPSNVVAIDTAALDVDERRPVLARLAPVLGVPVEELVERLEDPSASPILPVPVAEDVSDEVLIRLRERQDELPGVVARRVAVRAFPQGVLAAHLLGYVGEVSPEQLAELEGLGYEPGDVVGKAGVELAYDRELRGEDGTMSVEVDAAGKPLRVVDTEAPQAGHDVVLSIDAEVQRVAERGLAQGLESARGRRFSDDDAPLVADAGAAVVLDAKEGSVVALASYPTFDPAVFDDGLSQAEFDALNDPGAGVPQLNRAIQGLYAPGSTWKPVTAAAALRTGLIDRRTTVDDRGSYRIPGCRGGCTRRNAGGAAYGRVDVRAALAVSSDVFFYGLGNDLWARRDALGATAMQEVAAELGLGERTGVEILGERRGAVPTPALRAARHEEDPVAFPEGGWFVGDNVNLAIGQGEIAVTPIQIANAYATLANGGTRFEPNLALRVQRPDGSVVREVPPRITGTVPVAPEVRDVVLEGLRDALVVPGGTGVDAFRGFPLDRYPVAGKTGTAQAPPRQDTALFAAVAPLGDPRHVVTVVMEQAGFGSTSAAPVARSIFGRISGLEQLPEVQLANGGRG</sequence>
<dbReference type="InterPro" id="IPR012338">
    <property type="entry name" value="Beta-lactam/transpept-like"/>
</dbReference>
<evidence type="ECO:0000256" key="7">
    <source>
        <dbReference type="ARBA" id="ARBA00022692"/>
    </source>
</evidence>
<dbReference type="InterPro" id="IPR050515">
    <property type="entry name" value="Beta-lactam/transpept"/>
</dbReference>
<name>A0A6J4I1B7_9ACTN</name>
<keyword evidence="11 14" id="KW-1133">Transmembrane helix</keyword>
<dbReference type="SUPFAM" id="SSF56519">
    <property type="entry name" value="Penicillin binding protein dimerisation domain"/>
    <property type="match status" value="1"/>
</dbReference>
<reference evidence="17" key="1">
    <citation type="submission" date="2020-02" db="EMBL/GenBank/DDBJ databases">
        <authorList>
            <person name="Meier V. D."/>
        </authorList>
    </citation>
    <scope>NUCLEOTIDE SEQUENCE</scope>
    <source>
        <strain evidence="17">AVDCRST_MAG20</strain>
    </source>
</reference>
<keyword evidence="5" id="KW-0997">Cell inner membrane</keyword>
<dbReference type="GO" id="GO:0071555">
    <property type="term" value="P:cell wall organization"/>
    <property type="evidence" value="ECO:0007669"/>
    <property type="project" value="UniProtKB-KW"/>
</dbReference>
<evidence type="ECO:0000313" key="17">
    <source>
        <dbReference type="EMBL" id="CAA9239689.1"/>
    </source>
</evidence>
<dbReference type="Gene3D" id="3.90.1310.10">
    <property type="entry name" value="Penicillin-binding protein 2a (Domain 2)"/>
    <property type="match status" value="1"/>
</dbReference>
<keyword evidence="17" id="KW-0121">Carboxypeptidase</keyword>
<dbReference type="PANTHER" id="PTHR30627">
    <property type="entry name" value="PEPTIDOGLYCAN D,D-TRANSPEPTIDASE"/>
    <property type="match status" value="1"/>
</dbReference>
<evidence type="ECO:0000256" key="8">
    <source>
        <dbReference type="ARBA" id="ARBA00022801"/>
    </source>
</evidence>
<dbReference type="SUPFAM" id="SSF56601">
    <property type="entry name" value="beta-lactamase/transpeptidase-like"/>
    <property type="match status" value="1"/>
</dbReference>
<feature type="domain" description="Penicillin-binding protein dimerisation" evidence="16">
    <location>
        <begin position="53"/>
        <end position="224"/>
    </location>
</feature>
<evidence type="ECO:0000256" key="6">
    <source>
        <dbReference type="ARBA" id="ARBA00022670"/>
    </source>
</evidence>
<gene>
    <name evidence="17" type="ORF">AVDCRST_MAG20-1669</name>
</gene>
<dbReference type="InterPro" id="IPR001460">
    <property type="entry name" value="PCN-bd_Tpept"/>
</dbReference>
<evidence type="ECO:0000256" key="5">
    <source>
        <dbReference type="ARBA" id="ARBA00022519"/>
    </source>
</evidence>
<evidence type="ECO:0000256" key="10">
    <source>
        <dbReference type="ARBA" id="ARBA00022984"/>
    </source>
</evidence>
<evidence type="ECO:0000259" key="15">
    <source>
        <dbReference type="Pfam" id="PF00905"/>
    </source>
</evidence>
<evidence type="ECO:0000256" key="11">
    <source>
        <dbReference type="ARBA" id="ARBA00022989"/>
    </source>
</evidence>
<keyword evidence="9" id="KW-0133">Cell shape</keyword>